<evidence type="ECO:0000256" key="4">
    <source>
        <dbReference type="ARBA" id="ARBA00022832"/>
    </source>
</evidence>
<evidence type="ECO:0000256" key="3">
    <source>
        <dbReference type="ARBA" id="ARBA00022516"/>
    </source>
</evidence>
<dbReference type="PANTHER" id="PTHR43159:SF2">
    <property type="entry name" value="ENOYL-[ACYL-CARRIER-PROTEIN] REDUCTASE [NADH], CHLOROPLASTIC"/>
    <property type="match status" value="1"/>
</dbReference>
<dbReference type="UniPathway" id="UPA00094"/>
<keyword evidence="7" id="KW-0443">Lipid metabolism</keyword>
<feature type="active site" description="Proton acceptor" evidence="10">
    <location>
        <position position="145"/>
    </location>
</feature>
<feature type="binding site" evidence="12">
    <location>
        <begin position="63"/>
        <end position="64"/>
    </location>
    <ligand>
        <name>NAD(+)</name>
        <dbReference type="ChEBI" id="CHEBI:57540"/>
    </ligand>
</feature>
<feature type="binding site" evidence="12">
    <location>
        <position position="162"/>
    </location>
    <ligand>
        <name>NAD(+)</name>
        <dbReference type="ChEBI" id="CHEBI:57540"/>
    </ligand>
</feature>
<keyword evidence="5 9" id="KW-0560">Oxidoreductase</keyword>
<feature type="active site" description="Proton acceptor" evidence="10">
    <location>
        <position position="155"/>
    </location>
</feature>
<dbReference type="InterPro" id="IPR014358">
    <property type="entry name" value="Enoyl-ACP_Rdtase_NADH"/>
</dbReference>
<evidence type="ECO:0000256" key="9">
    <source>
        <dbReference type="PIRNR" id="PIRNR000094"/>
    </source>
</evidence>
<comment type="similarity">
    <text evidence="2 9">Belongs to the short-chain dehydrogenases/reductases (SDR) family. FabI subfamily.</text>
</comment>
<comment type="pathway">
    <text evidence="1">Lipid metabolism; fatty acid biosynthesis.</text>
</comment>
<feature type="binding site" evidence="12">
    <location>
        <begin position="191"/>
        <end position="195"/>
    </location>
    <ligand>
        <name>NAD(+)</name>
        <dbReference type="ChEBI" id="CHEBI:57540"/>
    </ligand>
</feature>
<sequence>MLLKNKKILITGVANKYSIAAGIAQSMHKQGAELAFTYQNERLLKNIKEIADACDSNILIECDVSDDESIKSSFKTLKEKWSSFDGFVHSIGYAPSDQLEGDFLEVTSREGFKIAHDISSYSFTAMAKESKPMLNENSALLTLTYLGSRQTMPNYNVMGLAKASLEANTRFLAASLGKDNIRVNAISAGPIKTLAASGVKNFRKMLTQHSNKAPLGRTVTAEEVGNVAAFMCSDYASGITGEITYVDAGFNIAAMPLNLHND</sequence>
<evidence type="ECO:0000256" key="5">
    <source>
        <dbReference type="ARBA" id="ARBA00023002"/>
    </source>
</evidence>
<dbReference type="GO" id="GO:0006633">
    <property type="term" value="P:fatty acid biosynthetic process"/>
    <property type="evidence" value="ECO:0007669"/>
    <property type="project" value="UniProtKB-UniPathway"/>
</dbReference>
<dbReference type="Pfam" id="PF13561">
    <property type="entry name" value="adh_short_C2"/>
    <property type="match status" value="1"/>
</dbReference>
<dbReference type="InterPro" id="IPR002347">
    <property type="entry name" value="SDR_fam"/>
</dbReference>
<organism evidence="14 15">
    <name type="scientific">SAR86 cluster bacterium</name>
    <dbReference type="NCBI Taxonomy" id="2030880"/>
    <lineage>
        <taxon>Bacteria</taxon>
        <taxon>Pseudomonadati</taxon>
        <taxon>Pseudomonadota</taxon>
        <taxon>Gammaproteobacteria</taxon>
        <taxon>SAR86 cluster</taxon>
    </lineage>
</organism>
<feature type="site" description="Involved in acyl-ACP binding" evidence="13">
    <location>
        <position position="203"/>
    </location>
</feature>
<feature type="binding site" evidence="12">
    <location>
        <position position="91"/>
    </location>
    <ligand>
        <name>NAD(+)</name>
        <dbReference type="ChEBI" id="CHEBI:57540"/>
    </ligand>
</feature>
<feature type="site" description="Involved in acyl-ACP binding" evidence="13">
    <location>
        <position position="200"/>
    </location>
</feature>
<dbReference type="Gene3D" id="1.10.8.400">
    <property type="entry name" value="Enoyl acyl carrier protein reductase"/>
    <property type="match status" value="1"/>
</dbReference>
<dbReference type="SUPFAM" id="SSF51735">
    <property type="entry name" value="NAD(P)-binding Rossmann-fold domains"/>
    <property type="match status" value="1"/>
</dbReference>
<comment type="catalytic activity">
    <reaction evidence="9">
        <text>a 2,3-saturated acyl-[ACP] + NAD(+) = a (2E)-enoyl-[ACP] + NADH + H(+)</text>
        <dbReference type="Rhea" id="RHEA:10240"/>
        <dbReference type="Rhea" id="RHEA-COMP:9925"/>
        <dbReference type="Rhea" id="RHEA-COMP:9926"/>
        <dbReference type="ChEBI" id="CHEBI:15378"/>
        <dbReference type="ChEBI" id="CHEBI:57540"/>
        <dbReference type="ChEBI" id="CHEBI:57945"/>
        <dbReference type="ChEBI" id="CHEBI:78784"/>
        <dbReference type="ChEBI" id="CHEBI:78785"/>
        <dbReference type="EC" id="1.3.1.9"/>
    </reaction>
</comment>
<feature type="site" description="Involved in acyl-ACP binding" evidence="13">
    <location>
        <position position="204"/>
    </location>
</feature>
<comment type="caution">
    <text evidence="14">The sequence shown here is derived from an EMBL/GenBank/DDBJ whole genome shotgun (WGS) entry which is preliminary data.</text>
</comment>
<dbReference type="PANTHER" id="PTHR43159">
    <property type="entry name" value="ENOYL-[ACYL-CARRIER-PROTEIN] REDUCTASE"/>
    <property type="match status" value="1"/>
</dbReference>
<keyword evidence="6 9" id="KW-0520">NAD</keyword>
<feature type="binding site" evidence="12">
    <location>
        <position position="12"/>
    </location>
    <ligand>
        <name>NAD(+)</name>
        <dbReference type="ChEBI" id="CHEBI:57540"/>
    </ligand>
</feature>
<evidence type="ECO:0000256" key="6">
    <source>
        <dbReference type="ARBA" id="ARBA00023027"/>
    </source>
</evidence>
<evidence type="ECO:0000313" key="14">
    <source>
        <dbReference type="EMBL" id="RZO27434.1"/>
    </source>
</evidence>
<dbReference type="Proteomes" id="UP000318710">
    <property type="component" value="Unassembled WGS sequence"/>
</dbReference>
<evidence type="ECO:0000256" key="11">
    <source>
        <dbReference type="PIRSR" id="PIRSR000094-2"/>
    </source>
</evidence>
<evidence type="ECO:0000256" key="10">
    <source>
        <dbReference type="PIRSR" id="PIRSR000094-1"/>
    </source>
</evidence>
<evidence type="ECO:0000256" key="8">
    <source>
        <dbReference type="ARBA" id="ARBA00023160"/>
    </source>
</evidence>
<protein>
    <recommendedName>
        <fullName evidence="9">Enoyl-[acyl-carrier-protein] reductase [NADH]</fullName>
        <ecNumber evidence="9">1.3.1.9</ecNumber>
    </recommendedName>
</protein>
<evidence type="ECO:0000256" key="12">
    <source>
        <dbReference type="PIRSR" id="PIRSR000094-3"/>
    </source>
</evidence>
<dbReference type="InterPro" id="IPR036291">
    <property type="entry name" value="NAD(P)-bd_dom_sf"/>
</dbReference>
<reference evidence="14 15" key="1">
    <citation type="submission" date="2019-02" db="EMBL/GenBank/DDBJ databases">
        <title>Prokaryotic population dynamics and viral predation in marine succession experiment using metagenomics: the confinement effect.</title>
        <authorList>
            <person name="Haro-Moreno J.M."/>
            <person name="Rodriguez-Valera F."/>
            <person name="Lopez-Perez M."/>
        </authorList>
    </citation>
    <scope>NUCLEOTIDE SEQUENCE [LARGE SCALE GENOMIC DNA]</scope>
    <source>
        <strain evidence="14">MED-G160</strain>
    </source>
</reference>
<evidence type="ECO:0000256" key="13">
    <source>
        <dbReference type="PIRSR" id="PIRSR000094-4"/>
    </source>
</evidence>
<dbReference type="FunFam" id="1.10.8.400:FF:000001">
    <property type="entry name" value="Enoyl-[acyl-carrier-protein] reductase [NADH]"/>
    <property type="match status" value="1"/>
</dbReference>
<feature type="binding site" evidence="12">
    <location>
        <position position="39"/>
    </location>
    <ligand>
        <name>NAD(+)</name>
        <dbReference type="ChEBI" id="CHEBI:57540"/>
    </ligand>
</feature>
<accession>A0A520N1U0</accession>
<feature type="binding site" evidence="12">
    <location>
        <begin position="18"/>
        <end position="19"/>
    </location>
    <ligand>
        <name>NAD(+)</name>
        <dbReference type="ChEBI" id="CHEBI:57540"/>
    </ligand>
</feature>
<keyword evidence="4" id="KW-0276">Fatty acid metabolism</keyword>
<dbReference type="EMBL" id="SHBF01000017">
    <property type="protein sequence ID" value="RZO27434.1"/>
    <property type="molecule type" value="Genomic_DNA"/>
</dbReference>
<dbReference type="FunFam" id="3.40.50.720:FF:000054">
    <property type="entry name" value="Enoyl-[acyl-carrier-protein] reductase [NADH]"/>
    <property type="match status" value="1"/>
</dbReference>
<dbReference type="AlphaFoldDB" id="A0A520N1U0"/>
<dbReference type="PIRSF" id="PIRSF000094">
    <property type="entry name" value="Enoyl-ACP_rdct"/>
    <property type="match status" value="1"/>
</dbReference>
<name>A0A520N1U0_9GAMM</name>
<evidence type="ECO:0000256" key="2">
    <source>
        <dbReference type="ARBA" id="ARBA00009233"/>
    </source>
</evidence>
<evidence type="ECO:0000313" key="15">
    <source>
        <dbReference type="Proteomes" id="UP000318710"/>
    </source>
</evidence>
<keyword evidence="3 9" id="KW-0444">Lipid biosynthesis</keyword>
<dbReference type="PRINTS" id="PR00081">
    <property type="entry name" value="GDHRDH"/>
</dbReference>
<dbReference type="EC" id="1.3.1.9" evidence="9"/>
<evidence type="ECO:0000256" key="7">
    <source>
        <dbReference type="ARBA" id="ARBA00023098"/>
    </source>
</evidence>
<gene>
    <name evidence="14" type="ORF">EVA93_03300</name>
</gene>
<feature type="binding site" evidence="11">
    <location>
        <position position="94"/>
    </location>
    <ligand>
        <name>substrate</name>
    </ligand>
</feature>
<dbReference type="GO" id="GO:0004318">
    <property type="term" value="F:enoyl-[acyl-carrier-protein] reductase (NADH) activity"/>
    <property type="evidence" value="ECO:0007669"/>
    <property type="project" value="UniProtKB-EC"/>
</dbReference>
<keyword evidence="8 9" id="KW-0275">Fatty acid biosynthesis</keyword>
<proteinExistence type="inferred from homology"/>
<evidence type="ECO:0000256" key="1">
    <source>
        <dbReference type="ARBA" id="ARBA00005194"/>
    </source>
</evidence>
<dbReference type="Gene3D" id="3.40.50.720">
    <property type="entry name" value="NAD(P)-binding Rossmann-like Domain"/>
    <property type="match status" value="1"/>
</dbReference>
<dbReference type="CDD" id="cd05372">
    <property type="entry name" value="ENR_SDR"/>
    <property type="match status" value="1"/>
</dbReference>